<dbReference type="CDD" id="cd03808">
    <property type="entry name" value="GT4_CapM-like"/>
    <property type="match status" value="1"/>
</dbReference>
<dbReference type="EMBL" id="KJ755557">
    <property type="protein sequence ID" value="AJE24471.1"/>
    <property type="molecule type" value="Genomic_DNA"/>
</dbReference>
<protein>
    <submittedName>
        <fullName evidence="3">N, N'-diacetylbacillosaminyl-diphospho-undecaprenol alpha-1,3-N-acetylgalactosaminyltransferase</fullName>
    </submittedName>
    <submittedName>
        <fullName evidence="4">Putative glycosyltransferase</fullName>
    </submittedName>
</protein>
<keyword evidence="4" id="KW-0808">Transferase</keyword>
<dbReference type="GO" id="GO:1901135">
    <property type="term" value="P:carbohydrate derivative metabolic process"/>
    <property type="evidence" value="ECO:0007669"/>
    <property type="project" value="UniProtKB-ARBA"/>
</dbReference>
<dbReference type="RefSeq" id="WP_001702375.1">
    <property type="nucleotide sequence ID" value="NZ_BGBZ01000012.1"/>
</dbReference>
<dbReference type="PANTHER" id="PTHR12526">
    <property type="entry name" value="GLYCOSYLTRANSFERASE"/>
    <property type="match status" value="1"/>
</dbReference>
<evidence type="ECO:0000259" key="2">
    <source>
        <dbReference type="Pfam" id="PF13477"/>
    </source>
</evidence>
<dbReference type="Pfam" id="PF13477">
    <property type="entry name" value="Glyco_trans_4_2"/>
    <property type="match status" value="1"/>
</dbReference>
<feature type="domain" description="Glycosyl transferase family 1" evidence="1">
    <location>
        <begin position="190"/>
        <end position="351"/>
    </location>
</feature>
<dbReference type="SUPFAM" id="SSF53756">
    <property type="entry name" value="UDP-Glycosyltransferase/glycogen phosphorylase"/>
    <property type="match status" value="1"/>
</dbReference>
<dbReference type="PANTHER" id="PTHR12526:SF638">
    <property type="entry name" value="SPORE COAT PROTEIN SA"/>
    <property type="match status" value="1"/>
</dbReference>
<reference evidence="3" key="2">
    <citation type="journal article" date="2016" name="PLoS ONE">
        <title>Comparison of O-Antigen Gene Clusters of All O-Serogroups of Escherichia coli and Proposal for Adopting a New Nomenclature for O-Typing.</title>
        <authorList>
            <person name="DebRoy C."/>
            <person name="Fratamico P.M."/>
            <person name="Yan X."/>
            <person name="Baranzoni G."/>
            <person name="Liu Y."/>
            <person name="Needleman D.S."/>
            <person name="Tebbs R."/>
            <person name="O'Connell C.D."/>
            <person name="Allred A."/>
            <person name="Swimley M."/>
            <person name="Mwangi M."/>
            <person name="Kapur V."/>
            <person name="Raygoza Garay J.A."/>
            <person name="Roberts E.L."/>
            <person name="Katani R."/>
        </authorList>
    </citation>
    <scope>NUCLEOTIDE SEQUENCE</scope>
    <source>
        <strain evidence="3">Bi 8337-41</strain>
    </source>
</reference>
<dbReference type="AlphaFoldDB" id="A0A0A8J2N3"/>
<sequence>MPRKKILLVANTLWSVYNFRKGLIKSLIEKGYDVTIVAPEDDHLEKIVDLGCKFESISVSSQGKNPLKDLMLLFKLIKIYKKIKPDFIFHYTIKLNIYGSIAAGITNCKSIAVTTGLGFVFNKETLLTKFITQLYAFSFRFAKEVWFLNEDDRNVFLRKRIINESKSFILASEGVDTSYFTPSQVSCKTKYNDNVTFLLIARMLWEKGIGVYIDAANILKSEFPGIRFQLLGACDSQNPGAITRQEIENWQIKGIIEYLGVESDVRPHIISADCIVLPSFYREGVPRVLMEASSMCKPIITTNNVGCKDVVVDGETGYLCNVRDYIGLANVMRKFIELTPQERETMGKKGRDYIIKNFDERKIIKIYHDTLTKYIS</sequence>
<dbReference type="GO" id="GO:0016757">
    <property type="term" value="F:glycosyltransferase activity"/>
    <property type="evidence" value="ECO:0007669"/>
    <property type="project" value="InterPro"/>
</dbReference>
<gene>
    <name evidence="3" type="primary">pglA</name>
</gene>
<evidence type="ECO:0000313" key="3">
    <source>
        <dbReference type="EMBL" id="AJE24471.1"/>
    </source>
</evidence>
<dbReference type="Pfam" id="PF00534">
    <property type="entry name" value="Glycos_transf_1"/>
    <property type="match status" value="1"/>
</dbReference>
<feature type="domain" description="Glycosyltransferase subfamily 4-like N-terminal" evidence="2">
    <location>
        <begin position="5"/>
        <end position="147"/>
    </location>
</feature>
<name>A0A0A8J2N3_ECOLX</name>
<proteinExistence type="predicted"/>
<evidence type="ECO:0000259" key="1">
    <source>
        <dbReference type="Pfam" id="PF00534"/>
    </source>
</evidence>
<evidence type="ECO:0000313" key="4">
    <source>
        <dbReference type="EMBL" id="BAQ00624.1"/>
    </source>
</evidence>
<dbReference type="InterPro" id="IPR028098">
    <property type="entry name" value="Glyco_trans_4-like_N"/>
</dbReference>
<accession>A0A0A8J2N3</accession>
<dbReference type="InterPro" id="IPR001296">
    <property type="entry name" value="Glyco_trans_1"/>
</dbReference>
<reference evidence="4" key="1">
    <citation type="journal article" date="2014" name="DNA Res.">
        <title>A complete view of the genetic diversity of the Escherichia coli O-antigen biosynthesis gene cluster.</title>
        <authorList>
            <person name="Iguchi A."/>
            <person name="Iyoda S."/>
            <person name="Kikuchi T."/>
            <person name="Ogura Y."/>
            <person name="Katsura K."/>
            <person name="Ohnishi M."/>
            <person name="Hayashi T."/>
            <person name="Thomson N.R."/>
        </authorList>
    </citation>
    <scope>NUCLEOTIDE SEQUENCE</scope>
    <source>
        <strain evidence="4">Bi8337-41</strain>
    </source>
</reference>
<dbReference type="EMBL" id="AB811599">
    <property type="protein sequence ID" value="BAQ00624.1"/>
    <property type="molecule type" value="Genomic_DNA"/>
</dbReference>
<dbReference type="Gene3D" id="3.40.50.2000">
    <property type="entry name" value="Glycogen Phosphorylase B"/>
    <property type="match status" value="2"/>
</dbReference>
<organism evidence="4">
    <name type="scientific">Escherichia coli</name>
    <dbReference type="NCBI Taxonomy" id="562"/>
    <lineage>
        <taxon>Bacteria</taxon>
        <taxon>Pseudomonadati</taxon>
        <taxon>Pseudomonadota</taxon>
        <taxon>Gammaproteobacteria</taxon>
        <taxon>Enterobacterales</taxon>
        <taxon>Enterobacteriaceae</taxon>
        <taxon>Escherichia</taxon>
    </lineage>
</organism>